<dbReference type="Gene3D" id="1.10.418.20">
    <property type="match status" value="1"/>
</dbReference>
<dbReference type="PANTHER" id="PTHR46915">
    <property type="entry name" value="UBIQUITIN-LIKE PROTEASE 4-RELATED"/>
    <property type="match status" value="1"/>
</dbReference>
<dbReference type="GO" id="GO:0016926">
    <property type="term" value="P:protein desumoylation"/>
    <property type="evidence" value="ECO:0007669"/>
    <property type="project" value="UniProtKB-ARBA"/>
</dbReference>
<feature type="region of interest" description="Disordered" evidence="5">
    <location>
        <begin position="27"/>
        <end position="64"/>
    </location>
</feature>
<keyword evidence="3" id="KW-0378">Hydrolase</keyword>
<evidence type="ECO:0000256" key="5">
    <source>
        <dbReference type="SAM" id="MobiDB-lite"/>
    </source>
</evidence>
<evidence type="ECO:0000256" key="2">
    <source>
        <dbReference type="ARBA" id="ARBA00022670"/>
    </source>
</evidence>
<dbReference type="PANTHER" id="PTHR46915:SF2">
    <property type="entry name" value="UBIQUITIN-LIKE PROTEASE 4"/>
    <property type="match status" value="1"/>
</dbReference>
<proteinExistence type="inferred from homology"/>
<feature type="compositionally biased region" description="Polar residues" evidence="5">
    <location>
        <begin position="46"/>
        <end position="59"/>
    </location>
</feature>
<dbReference type="Gene3D" id="3.30.310.130">
    <property type="entry name" value="Ubiquitin-related"/>
    <property type="match status" value="1"/>
</dbReference>
<feature type="region of interest" description="Disordered" evidence="5">
    <location>
        <begin position="124"/>
        <end position="155"/>
    </location>
</feature>
<dbReference type="InterPro" id="IPR038765">
    <property type="entry name" value="Papain-like_cys_pep_sf"/>
</dbReference>
<dbReference type="GO" id="GO:0008234">
    <property type="term" value="F:cysteine-type peptidase activity"/>
    <property type="evidence" value="ECO:0007669"/>
    <property type="project" value="UniProtKB-KW"/>
</dbReference>
<feature type="compositionally biased region" description="Polar residues" evidence="5">
    <location>
        <begin position="131"/>
        <end position="144"/>
    </location>
</feature>
<feature type="domain" description="Ubiquitin-like protease family profile" evidence="6">
    <location>
        <begin position="315"/>
        <end position="509"/>
    </location>
</feature>
<dbReference type="GO" id="GO:0006508">
    <property type="term" value="P:proteolysis"/>
    <property type="evidence" value="ECO:0007669"/>
    <property type="project" value="UniProtKB-KW"/>
</dbReference>
<dbReference type="Proteomes" id="UP001497516">
    <property type="component" value="Chromosome 4"/>
</dbReference>
<accession>A0AAV2EC17</accession>
<keyword evidence="2" id="KW-0645">Protease</keyword>
<protein>
    <recommendedName>
        <fullName evidence="6">Ubiquitin-like protease family profile domain-containing protein</fullName>
    </recommendedName>
</protein>
<evidence type="ECO:0000256" key="4">
    <source>
        <dbReference type="ARBA" id="ARBA00022807"/>
    </source>
</evidence>
<organism evidence="7 8">
    <name type="scientific">Linum trigynum</name>
    <dbReference type="NCBI Taxonomy" id="586398"/>
    <lineage>
        <taxon>Eukaryota</taxon>
        <taxon>Viridiplantae</taxon>
        <taxon>Streptophyta</taxon>
        <taxon>Embryophyta</taxon>
        <taxon>Tracheophyta</taxon>
        <taxon>Spermatophyta</taxon>
        <taxon>Magnoliopsida</taxon>
        <taxon>eudicotyledons</taxon>
        <taxon>Gunneridae</taxon>
        <taxon>Pentapetalae</taxon>
        <taxon>rosids</taxon>
        <taxon>fabids</taxon>
        <taxon>Malpighiales</taxon>
        <taxon>Linaceae</taxon>
        <taxon>Linum</taxon>
    </lineage>
</organism>
<gene>
    <name evidence="7" type="ORF">LTRI10_LOCUS24769</name>
</gene>
<evidence type="ECO:0000259" key="6">
    <source>
        <dbReference type="PROSITE" id="PS50600"/>
    </source>
</evidence>
<evidence type="ECO:0000256" key="1">
    <source>
        <dbReference type="ARBA" id="ARBA00005234"/>
    </source>
</evidence>
<reference evidence="7 8" key="1">
    <citation type="submission" date="2024-04" db="EMBL/GenBank/DDBJ databases">
        <authorList>
            <person name="Fracassetti M."/>
        </authorList>
    </citation>
    <scope>NUCLEOTIDE SEQUENCE [LARGE SCALE GENOMIC DNA]</scope>
</reference>
<dbReference type="PROSITE" id="PS50600">
    <property type="entry name" value="ULP_PROTEASE"/>
    <property type="match status" value="1"/>
</dbReference>
<sequence>MAEDESSKKRRLDINWEEFNRQTDDMYLMPEVVRPKRGSHTDDQNPRQQCTPSPPNSASEDGDHGCTLRAECAKLPDGKLEEAIASKRRNLANVGSKLRDGGGKLLFAIAIYEEERERRKSGKAAMAVGESKQSIQSANTSTNGAPGGSKEMASSEIHSQSRFGSLFSKKMEDKIIRLPRHLIENYLLCVLVALRKGNSMRVCHKMEGGKMDHQKDEVLNLLLVGRTREFPLIPSTLKGKVHLDIFLMVLLVEKRNLQSRLYIVSDLERQRETVVLLDDDDDEVLETLDCANETRDECLKDAKIYYPSRDDPECVEICFQDIDCLAPESFLTSPIMNFYVRYQEMQASPSQKATCDYHIFNTFFYNKLKQQLSRKGGEKESLFVKFRRWWKGVNLFEKAYILIPIHEDLHWSLVIICFPEKKDNRSGPMLLHLDSLKLHYSRVVLEDITSFLREEWQYLHQEVARQSDVEISDKIWKRLHNISSRRIEVPQQKNDYDCGIFVLYFMERFIDEAPERLKEVDLDMFGKQWFKPEEASRLRKKIRDLLKTEFRKLRKRSIACESLAVPSGGSTSAENSNSTESS</sequence>
<keyword evidence="4" id="KW-0788">Thiol protease</keyword>
<evidence type="ECO:0000256" key="3">
    <source>
        <dbReference type="ARBA" id="ARBA00022801"/>
    </source>
</evidence>
<dbReference type="AlphaFoldDB" id="A0AAV2EC17"/>
<comment type="similarity">
    <text evidence="1">Belongs to the peptidase C48 family.</text>
</comment>
<dbReference type="Pfam" id="PF02902">
    <property type="entry name" value="Peptidase_C48"/>
    <property type="match status" value="1"/>
</dbReference>
<dbReference type="EMBL" id="OZ034817">
    <property type="protein sequence ID" value="CAL1383501.1"/>
    <property type="molecule type" value="Genomic_DNA"/>
</dbReference>
<dbReference type="InterPro" id="IPR003653">
    <property type="entry name" value="Peptidase_C48_C"/>
</dbReference>
<keyword evidence="8" id="KW-1185">Reference proteome</keyword>
<dbReference type="SUPFAM" id="SSF54001">
    <property type="entry name" value="Cysteine proteinases"/>
    <property type="match status" value="1"/>
</dbReference>
<evidence type="ECO:0000313" key="8">
    <source>
        <dbReference type="Proteomes" id="UP001497516"/>
    </source>
</evidence>
<name>A0AAV2EC17_9ROSI</name>
<evidence type="ECO:0000313" key="7">
    <source>
        <dbReference type="EMBL" id="CAL1383501.1"/>
    </source>
</evidence>